<dbReference type="Pfam" id="PF21840">
    <property type="entry name" value="DUF6899"/>
    <property type="match status" value="1"/>
</dbReference>
<dbReference type="STRING" id="1798351.A2930_03425"/>
<gene>
    <name evidence="1" type="ORF">A2930_03425</name>
</gene>
<organism evidence="1 2">
    <name type="scientific">Candidatus Giovannonibacteria bacterium RIFCSPLOWO2_01_FULL_45_34</name>
    <dbReference type="NCBI Taxonomy" id="1798351"/>
    <lineage>
        <taxon>Bacteria</taxon>
        <taxon>Candidatus Giovannoniibacteriota</taxon>
    </lineage>
</organism>
<accession>A0A1F5WYY6</accession>
<name>A0A1F5WYY6_9BACT</name>
<evidence type="ECO:0000313" key="2">
    <source>
        <dbReference type="Proteomes" id="UP000178114"/>
    </source>
</evidence>
<dbReference type="InterPro" id="IPR054194">
    <property type="entry name" value="DUF6899"/>
</dbReference>
<comment type="caution">
    <text evidence="1">The sequence shown here is derived from an EMBL/GenBank/DDBJ whole genome shotgun (WGS) entry which is preliminary data.</text>
</comment>
<dbReference type="AlphaFoldDB" id="A0A1F5WYY6"/>
<sequence length="110" mass="12779">MPYIVPKDRKVFDPLIDQLAEKIVAEAKGYAYDGAFAGLLNYTCTRLALKIVRLQFGKMRYWILAIVTGTFKNVADEFYRRVGVPYEDKQIEKSGDVDLYKEYKEEIDKI</sequence>
<proteinExistence type="predicted"/>
<reference evidence="1 2" key="1">
    <citation type="journal article" date="2016" name="Nat. Commun.">
        <title>Thousands of microbial genomes shed light on interconnected biogeochemical processes in an aquifer system.</title>
        <authorList>
            <person name="Anantharaman K."/>
            <person name="Brown C.T."/>
            <person name="Hug L.A."/>
            <person name="Sharon I."/>
            <person name="Castelle C.J."/>
            <person name="Probst A.J."/>
            <person name="Thomas B.C."/>
            <person name="Singh A."/>
            <person name="Wilkins M.J."/>
            <person name="Karaoz U."/>
            <person name="Brodie E.L."/>
            <person name="Williams K.H."/>
            <person name="Hubbard S.S."/>
            <person name="Banfield J.F."/>
        </authorList>
    </citation>
    <scope>NUCLEOTIDE SEQUENCE [LARGE SCALE GENOMIC DNA]</scope>
</reference>
<protein>
    <submittedName>
        <fullName evidence="1">Uncharacterized protein</fullName>
    </submittedName>
</protein>
<evidence type="ECO:0000313" key="1">
    <source>
        <dbReference type="EMBL" id="OGF80862.1"/>
    </source>
</evidence>
<dbReference type="Proteomes" id="UP000178114">
    <property type="component" value="Unassembled WGS sequence"/>
</dbReference>
<dbReference type="EMBL" id="MFID01000026">
    <property type="protein sequence ID" value="OGF80862.1"/>
    <property type="molecule type" value="Genomic_DNA"/>
</dbReference>